<evidence type="ECO:0000256" key="9">
    <source>
        <dbReference type="ARBA" id="ARBA00023172"/>
    </source>
</evidence>
<evidence type="ECO:0000256" key="5">
    <source>
        <dbReference type="ARBA" id="ARBA00022842"/>
    </source>
</evidence>
<keyword evidence="8" id="KW-0239">DNA-directed DNA polymerase</keyword>
<keyword evidence="8" id="KW-0548">Nucleotidyltransferase</keyword>
<dbReference type="PROSITE" id="PS50982">
    <property type="entry name" value="MBD"/>
    <property type="match status" value="1"/>
</dbReference>
<sequence length="1056" mass="120236">MLRSRSLWDAAQTEKPIKETSEKADAFKARLETWIKNDVDALNIILMAIDSTQLRHVMNSDTAKQAWDSLRDENQAVIAELKVQKRIELGQIQMKSVETISSYLDRVVTICQELQTMSVTIQDAEMCGHILHGLTNDYRGIVTSCDVTGTTILNIQTLRHALLAEDVGWYRHQVNQELRVHIGLEAIEAIVPLNADNQEFKDQVSLHPEVFIEVEVELPDRIVELGFQAVFMDQECTIQTMDGLAILYAYNYRGLFCFESREPPSLIAQMITEPNSANMIKWHRRLAHLNFRAMDLLVAKDMVLGIDWKRGRHPTVCNECVLEKQTRLPFRPIKQLQAKKSLEMLHVDLCGPLPHLSNLGMRYIFMIVDDYSGAIFVRFLKAAQVPKIKYIVPMSLWLVDVKNLLGIRIQQDLQKGTVSIDQKKYMIKHFGMEEAREFLTDTPPGVPPATDLRATECYEERKARAYSTIHNSISKDLRPYISDTRDGREAWDALIKHFEPVSNTGICRLYNELRGLRVETGESIRHFAQRIRAVAKKLTDLVETVNLTVTPLSSAEAEDWNDFGFILETDFGLDDHVVVQMVCQWIIVWESLSLVYFVGYRLLFRYSASLGATRLNLASVEARRQDELNGIRPIIVGPTGFKRNLISIGKIDRVRYHIYIYNDIMKVYQNNSKTCSLQGILDDGLYRVKGPVQYKPAMKPKSIDINYSGTKDCEANGVKNYSVSVDMWHQRFEHMYTKGLDILAGNDQVKGIQLPKKVDKTVCDNCEISKSTRASFKSEHKSVTYAGDTPLVISDGRDTHFIPHDDSGDNDDGDTPPPPPQTQLPTRPPSPPLPKPPLPITSKPLLKVTTRRKVIPSSSAQSGTAATRIALRTPILSKPGWEREEVKRQKGITKGKWDVYFYAPGRRTPLRSRPELKKYCEQDLRIKYNADNFNWVPTQEKPGYGSSDDDVATERIRYREGNPKTRKVIETKHVDFDEKIMWADQLNFSTDSEINHVFQWSDHFEKDTNGTEDQVKRQIPSQEIVSPVQQVVGPPSQPIPSQQPSTSTLSTVGHQC</sequence>
<dbReference type="eggNOG" id="KOG0017">
    <property type="taxonomic scope" value="Eukaryota"/>
</dbReference>
<accession>T1JNB4</accession>
<keyword evidence="3" id="KW-0255">Endonuclease</keyword>
<dbReference type="GO" id="GO:0003887">
    <property type="term" value="F:DNA-directed DNA polymerase activity"/>
    <property type="evidence" value="ECO:0007669"/>
    <property type="project" value="UniProtKB-KW"/>
</dbReference>
<dbReference type="HOGENOM" id="CLU_290086_0_0_1"/>
<evidence type="ECO:0000313" key="13">
    <source>
        <dbReference type="Proteomes" id="UP000014500"/>
    </source>
</evidence>
<dbReference type="Gene3D" id="3.30.890.10">
    <property type="entry name" value="Methyl-cpg-binding Protein 2, Chain A"/>
    <property type="match status" value="1"/>
</dbReference>
<dbReference type="EMBL" id="JH431510">
    <property type="status" value="NOT_ANNOTATED_CDS"/>
    <property type="molecule type" value="Genomic_DNA"/>
</dbReference>
<dbReference type="Proteomes" id="UP000014500">
    <property type="component" value="Unassembled WGS sequence"/>
</dbReference>
<dbReference type="GO" id="GO:0016787">
    <property type="term" value="F:hydrolase activity"/>
    <property type="evidence" value="ECO:0007669"/>
    <property type="project" value="UniProtKB-KW"/>
</dbReference>
<evidence type="ECO:0000256" key="1">
    <source>
        <dbReference type="ARBA" id="ARBA00022722"/>
    </source>
</evidence>
<evidence type="ECO:0000256" key="4">
    <source>
        <dbReference type="ARBA" id="ARBA00022801"/>
    </source>
</evidence>
<keyword evidence="6" id="KW-0229">DNA integration</keyword>
<dbReference type="InterPro" id="IPR025724">
    <property type="entry name" value="GAG-pre-integrase_dom"/>
</dbReference>
<evidence type="ECO:0000256" key="3">
    <source>
        <dbReference type="ARBA" id="ARBA00022759"/>
    </source>
</evidence>
<feature type="domain" description="MBD" evidence="11">
    <location>
        <begin position="867"/>
        <end position="940"/>
    </location>
</feature>
<dbReference type="PANTHER" id="PTHR42648">
    <property type="entry name" value="TRANSPOSASE, PUTATIVE-RELATED"/>
    <property type="match status" value="1"/>
</dbReference>
<dbReference type="Pfam" id="PF13976">
    <property type="entry name" value="gag_pre-integrs"/>
    <property type="match status" value="2"/>
</dbReference>
<dbReference type="EnsemblMetazoa" id="SMAR015343-RA">
    <property type="protein sequence ID" value="SMAR015343-PA"/>
    <property type="gene ID" value="SMAR015343"/>
</dbReference>
<dbReference type="Pfam" id="PF01429">
    <property type="entry name" value="MBD"/>
    <property type="match status" value="1"/>
</dbReference>
<keyword evidence="7" id="KW-0695">RNA-directed DNA polymerase</keyword>
<organism evidence="12 13">
    <name type="scientific">Strigamia maritima</name>
    <name type="common">European centipede</name>
    <name type="synonym">Geophilus maritimus</name>
    <dbReference type="NCBI Taxonomy" id="126957"/>
    <lineage>
        <taxon>Eukaryota</taxon>
        <taxon>Metazoa</taxon>
        <taxon>Ecdysozoa</taxon>
        <taxon>Arthropoda</taxon>
        <taxon>Myriapoda</taxon>
        <taxon>Chilopoda</taxon>
        <taxon>Pleurostigmophora</taxon>
        <taxon>Geophilomorpha</taxon>
        <taxon>Linotaeniidae</taxon>
        <taxon>Strigamia</taxon>
    </lineage>
</organism>
<evidence type="ECO:0000313" key="12">
    <source>
        <dbReference type="EnsemblMetazoa" id="SMAR015343-PA"/>
    </source>
</evidence>
<dbReference type="AlphaFoldDB" id="T1JNB4"/>
<dbReference type="SMART" id="SM00391">
    <property type="entry name" value="MBD"/>
    <property type="match status" value="1"/>
</dbReference>
<evidence type="ECO:0000256" key="6">
    <source>
        <dbReference type="ARBA" id="ARBA00022908"/>
    </source>
</evidence>
<dbReference type="SUPFAM" id="SSF54171">
    <property type="entry name" value="DNA-binding domain"/>
    <property type="match status" value="1"/>
</dbReference>
<reference evidence="13" key="1">
    <citation type="submission" date="2011-05" db="EMBL/GenBank/DDBJ databases">
        <authorList>
            <person name="Richards S.R."/>
            <person name="Qu J."/>
            <person name="Jiang H."/>
            <person name="Jhangiani S.N."/>
            <person name="Agravi P."/>
            <person name="Goodspeed R."/>
            <person name="Gross S."/>
            <person name="Mandapat C."/>
            <person name="Jackson L."/>
            <person name="Mathew T."/>
            <person name="Pu L."/>
            <person name="Thornton R."/>
            <person name="Saada N."/>
            <person name="Wilczek-Boney K.B."/>
            <person name="Lee S."/>
            <person name="Kovar C."/>
            <person name="Wu Y."/>
            <person name="Scherer S.E."/>
            <person name="Worley K.C."/>
            <person name="Muzny D.M."/>
            <person name="Gibbs R."/>
        </authorList>
    </citation>
    <scope>NUCLEOTIDE SEQUENCE</scope>
    <source>
        <strain evidence="13">Brora</strain>
    </source>
</reference>
<proteinExistence type="predicted"/>
<dbReference type="InterPro" id="IPR036397">
    <property type="entry name" value="RNaseH_sf"/>
</dbReference>
<dbReference type="GO" id="GO:0003964">
    <property type="term" value="F:RNA-directed DNA polymerase activity"/>
    <property type="evidence" value="ECO:0007669"/>
    <property type="project" value="UniProtKB-KW"/>
</dbReference>
<dbReference type="InterPro" id="IPR001739">
    <property type="entry name" value="Methyl_CpG_DNA-bd"/>
</dbReference>
<name>T1JNB4_STRMM</name>
<evidence type="ECO:0000256" key="10">
    <source>
        <dbReference type="SAM" id="MobiDB-lite"/>
    </source>
</evidence>
<evidence type="ECO:0000259" key="11">
    <source>
        <dbReference type="PROSITE" id="PS50982"/>
    </source>
</evidence>
<protein>
    <recommendedName>
        <fullName evidence="11">MBD domain-containing protein</fullName>
    </recommendedName>
</protein>
<dbReference type="GO" id="GO:0046872">
    <property type="term" value="F:metal ion binding"/>
    <property type="evidence" value="ECO:0007669"/>
    <property type="project" value="UniProtKB-KW"/>
</dbReference>
<keyword evidence="1" id="KW-0540">Nuclease</keyword>
<dbReference type="Pfam" id="PF14223">
    <property type="entry name" value="Retrotran_gag_2"/>
    <property type="match status" value="2"/>
</dbReference>
<evidence type="ECO:0000256" key="7">
    <source>
        <dbReference type="ARBA" id="ARBA00022918"/>
    </source>
</evidence>
<keyword evidence="4" id="KW-0378">Hydrolase</keyword>
<feature type="region of interest" description="Disordered" evidence="10">
    <location>
        <begin position="1030"/>
        <end position="1056"/>
    </location>
</feature>
<dbReference type="CDD" id="cd00122">
    <property type="entry name" value="MBD"/>
    <property type="match status" value="1"/>
</dbReference>
<dbReference type="Gene3D" id="3.30.420.10">
    <property type="entry name" value="Ribonuclease H-like superfamily/Ribonuclease H"/>
    <property type="match status" value="1"/>
</dbReference>
<feature type="region of interest" description="Disordered" evidence="10">
    <location>
        <begin position="787"/>
        <end position="845"/>
    </location>
</feature>
<feature type="compositionally biased region" description="Pro residues" evidence="10">
    <location>
        <begin position="815"/>
        <end position="839"/>
    </location>
</feature>
<keyword evidence="8" id="KW-0808">Transferase</keyword>
<keyword evidence="13" id="KW-1185">Reference proteome</keyword>
<dbReference type="GO" id="GO:0015074">
    <property type="term" value="P:DNA integration"/>
    <property type="evidence" value="ECO:0007669"/>
    <property type="project" value="UniProtKB-KW"/>
</dbReference>
<keyword evidence="9" id="KW-0233">DNA recombination</keyword>
<reference evidence="12" key="2">
    <citation type="submission" date="2015-02" db="UniProtKB">
        <authorList>
            <consortium name="EnsemblMetazoa"/>
        </authorList>
    </citation>
    <scope>IDENTIFICATION</scope>
</reference>
<dbReference type="PANTHER" id="PTHR42648:SF11">
    <property type="entry name" value="TRANSPOSON TY4-P GAG-POL POLYPROTEIN"/>
    <property type="match status" value="1"/>
</dbReference>
<keyword evidence="5" id="KW-0460">Magnesium</keyword>
<dbReference type="GO" id="GO:0003677">
    <property type="term" value="F:DNA binding"/>
    <property type="evidence" value="ECO:0007669"/>
    <property type="project" value="InterPro"/>
</dbReference>
<evidence type="ECO:0000256" key="2">
    <source>
        <dbReference type="ARBA" id="ARBA00022723"/>
    </source>
</evidence>
<feature type="compositionally biased region" description="Basic and acidic residues" evidence="10">
    <location>
        <begin position="795"/>
        <end position="807"/>
    </location>
</feature>
<evidence type="ECO:0000256" key="8">
    <source>
        <dbReference type="ARBA" id="ARBA00022932"/>
    </source>
</evidence>
<dbReference type="InterPro" id="IPR039537">
    <property type="entry name" value="Retrotran_Ty1/copia-like"/>
</dbReference>
<dbReference type="GO" id="GO:0006310">
    <property type="term" value="P:DNA recombination"/>
    <property type="evidence" value="ECO:0007669"/>
    <property type="project" value="UniProtKB-KW"/>
</dbReference>
<dbReference type="GO" id="GO:0004519">
    <property type="term" value="F:endonuclease activity"/>
    <property type="evidence" value="ECO:0007669"/>
    <property type="project" value="UniProtKB-KW"/>
</dbReference>
<keyword evidence="2" id="KW-0479">Metal-binding</keyword>
<dbReference type="InterPro" id="IPR016177">
    <property type="entry name" value="DNA-bd_dom_sf"/>
</dbReference>